<evidence type="ECO:0000256" key="1">
    <source>
        <dbReference type="SAM" id="Phobius"/>
    </source>
</evidence>
<protein>
    <submittedName>
        <fullName evidence="2">Uncharacterized protein</fullName>
    </submittedName>
</protein>
<dbReference type="EMBL" id="CAJEWN010003102">
    <property type="protein sequence ID" value="CAD2206516.1"/>
    <property type="molecule type" value="Genomic_DNA"/>
</dbReference>
<evidence type="ECO:0000313" key="3">
    <source>
        <dbReference type="Proteomes" id="UP000580250"/>
    </source>
</evidence>
<keyword evidence="1" id="KW-0812">Transmembrane</keyword>
<name>A0A6V7Y4R3_MELEN</name>
<dbReference type="Proteomes" id="UP000580250">
    <property type="component" value="Unassembled WGS sequence"/>
</dbReference>
<organism evidence="2 3">
    <name type="scientific">Meloidogyne enterolobii</name>
    <name type="common">Root-knot nematode worm</name>
    <name type="synonym">Meloidogyne mayaguensis</name>
    <dbReference type="NCBI Taxonomy" id="390850"/>
    <lineage>
        <taxon>Eukaryota</taxon>
        <taxon>Metazoa</taxon>
        <taxon>Ecdysozoa</taxon>
        <taxon>Nematoda</taxon>
        <taxon>Chromadorea</taxon>
        <taxon>Rhabditida</taxon>
        <taxon>Tylenchina</taxon>
        <taxon>Tylenchomorpha</taxon>
        <taxon>Tylenchoidea</taxon>
        <taxon>Meloidogynidae</taxon>
        <taxon>Meloidogyninae</taxon>
        <taxon>Meloidogyne</taxon>
    </lineage>
</organism>
<feature type="transmembrane region" description="Helical" evidence="1">
    <location>
        <begin position="42"/>
        <end position="63"/>
    </location>
</feature>
<accession>A0A6V7Y4R3</accession>
<feature type="transmembrane region" description="Helical" evidence="1">
    <location>
        <begin position="12"/>
        <end position="30"/>
    </location>
</feature>
<comment type="caution">
    <text evidence="2">The sequence shown here is derived from an EMBL/GenBank/DDBJ whole genome shotgun (WGS) entry which is preliminary data.</text>
</comment>
<gene>
    <name evidence="2" type="ORF">MENT_LOCUS60394</name>
</gene>
<evidence type="ECO:0000313" key="2">
    <source>
        <dbReference type="EMBL" id="CAD2206516.1"/>
    </source>
</evidence>
<keyword evidence="1" id="KW-1133">Transmembrane helix</keyword>
<sequence length="64" mass="7752">MFTNQFTTLFQLKFNLMYLLILTLINYFLCNKPFVVLFLRFIDFYLLAELLLLAGFTGFYFFLI</sequence>
<dbReference type="AlphaFoldDB" id="A0A6V7Y4R3"/>
<reference evidence="2 3" key="1">
    <citation type="submission" date="2020-08" db="EMBL/GenBank/DDBJ databases">
        <authorList>
            <person name="Koutsovoulos G."/>
            <person name="Danchin GJ E."/>
        </authorList>
    </citation>
    <scope>NUCLEOTIDE SEQUENCE [LARGE SCALE GENOMIC DNA]</scope>
</reference>
<proteinExistence type="predicted"/>
<keyword evidence="1" id="KW-0472">Membrane</keyword>